<evidence type="ECO:0000256" key="1">
    <source>
        <dbReference type="ARBA" id="ARBA00008791"/>
    </source>
</evidence>
<comment type="caution">
    <text evidence="3">The sequence shown here is derived from an EMBL/GenBank/DDBJ whole genome shotgun (WGS) entry which is preliminary data.</text>
</comment>
<dbReference type="InterPro" id="IPR006015">
    <property type="entry name" value="Universal_stress_UspA"/>
</dbReference>
<proteinExistence type="inferred from homology"/>
<comment type="similarity">
    <text evidence="1">Belongs to the universal stress protein A family.</text>
</comment>
<dbReference type="PANTHER" id="PTHR46268">
    <property type="entry name" value="STRESS RESPONSE PROTEIN NHAX"/>
    <property type="match status" value="1"/>
</dbReference>
<dbReference type="Proteomes" id="UP000257240">
    <property type="component" value="Unassembled WGS sequence"/>
</dbReference>
<dbReference type="PANTHER" id="PTHR46268:SF6">
    <property type="entry name" value="UNIVERSAL STRESS PROTEIN UP12"/>
    <property type="match status" value="1"/>
</dbReference>
<dbReference type="PRINTS" id="PR01438">
    <property type="entry name" value="UNVRSLSTRESS"/>
</dbReference>
<evidence type="ECO:0000313" key="4">
    <source>
        <dbReference type="Proteomes" id="UP000257240"/>
    </source>
</evidence>
<feature type="domain" description="UspA" evidence="2">
    <location>
        <begin position="175"/>
        <end position="307"/>
    </location>
</feature>
<evidence type="ECO:0000313" key="3">
    <source>
        <dbReference type="EMBL" id="HAA84125.1"/>
    </source>
</evidence>
<evidence type="ECO:0000259" key="2">
    <source>
        <dbReference type="Pfam" id="PF00582"/>
    </source>
</evidence>
<dbReference type="InterPro" id="IPR014729">
    <property type="entry name" value="Rossmann-like_a/b/a_fold"/>
</dbReference>
<gene>
    <name evidence="3" type="ORF">DCE01_05015</name>
</gene>
<name>A0A124FKN0_9BACT</name>
<feature type="domain" description="UspA" evidence="2">
    <location>
        <begin position="19"/>
        <end position="169"/>
    </location>
</feature>
<protein>
    <recommendedName>
        <fullName evidence="2">UspA domain-containing protein</fullName>
    </recommendedName>
</protein>
<dbReference type="InterPro" id="IPR006016">
    <property type="entry name" value="UspA"/>
</dbReference>
<organism evidence="3 4">
    <name type="scientific">Thermodesulfobacterium commune</name>
    <dbReference type="NCBI Taxonomy" id="1741"/>
    <lineage>
        <taxon>Bacteria</taxon>
        <taxon>Pseudomonadati</taxon>
        <taxon>Thermodesulfobacteriota</taxon>
        <taxon>Thermodesulfobacteria</taxon>
        <taxon>Thermodesulfobacteriales</taxon>
        <taxon>Thermodesulfobacteriaceae</taxon>
        <taxon>Thermodesulfobacterium</taxon>
    </lineage>
</organism>
<sequence length="320" mass="37084">MFSQTQAYEKQEINKVTPHVLLCYDGSPSSYRALAYLKQVFYQTELNITVLKLIEHPEKLSSQWEISLIKKFEREDEIEKKAREVFFNAEKELKNVASSLERYVRGKVFFKVQFRVGPLAEDILRIARENLFDGIVVGRRGLSKLSTYFIGGVTHRLLEKCCLPIWLIRGERWNKKFLVGLDLGEMGLRVVDYISFILSFHPEAEITFFHIFYPFSSKKSFEGSFSEALKELKHPEYQDFLTKANNLILENGLPKEKIRLIMKRGFLGPAAEIIKMAKKGDYSTIVLGRRGRGGLTKFFLGSVSHKVTTYFEDRTVWLVI</sequence>
<dbReference type="AlphaFoldDB" id="A0A124FKN0"/>
<dbReference type="RefSeq" id="WP_273010833.1">
    <property type="nucleotide sequence ID" value="NZ_DAINLL010000001.1"/>
</dbReference>
<dbReference type="EMBL" id="DLVE01000065">
    <property type="protein sequence ID" value="HAA84125.1"/>
    <property type="molecule type" value="Genomic_DNA"/>
</dbReference>
<dbReference type="Gene3D" id="3.40.50.620">
    <property type="entry name" value="HUPs"/>
    <property type="match status" value="2"/>
</dbReference>
<reference evidence="3 4" key="1">
    <citation type="journal article" date="2018" name="Nat. Biotechnol.">
        <title>A standardized bacterial taxonomy based on genome phylogeny substantially revises the tree of life.</title>
        <authorList>
            <person name="Parks D.H."/>
            <person name="Chuvochina M."/>
            <person name="Waite D.W."/>
            <person name="Rinke C."/>
            <person name="Skarshewski A."/>
            <person name="Chaumeil P.A."/>
            <person name="Hugenholtz P."/>
        </authorList>
    </citation>
    <scope>NUCLEOTIDE SEQUENCE [LARGE SCALE GENOMIC DNA]</scope>
    <source>
        <strain evidence="3">UBA12529</strain>
    </source>
</reference>
<accession>A0A124FKN0</accession>
<dbReference type="CDD" id="cd00293">
    <property type="entry name" value="USP-like"/>
    <property type="match status" value="2"/>
</dbReference>
<dbReference type="SUPFAM" id="SSF52402">
    <property type="entry name" value="Adenine nucleotide alpha hydrolases-like"/>
    <property type="match status" value="2"/>
</dbReference>
<dbReference type="Pfam" id="PF00582">
    <property type="entry name" value="Usp"/>
    <property type="match status" value="2"/>
</dbReference>